<dbReference type="InterPro" id="IPR047863">
    <property type="entry name" value="Ribosomal_uS8_CS"/>
</dbReference>
<dbReference type="InterPro" id="IPR035987">
    <property type="entry name" value="Ribosomal_uS8_sf"/>
</dbReference>
<gene>
    <name evidence="7" type="primary">rpsH</name>
    <name evidence="7" type="ordered locus">CLDAP_03960</name>
</gene>
<evidence type="ECO:0000256" key="3">
    <source>
        <dbReference type="ARBA" id="ARBA00023274"/>
    </source>
</evidence>
<name>I0HZJ8_CALAS</name>
<dbReference type="eggNOG" id="COG0096">
    <property type="taxonomic scope" value="Bacteria"/>
</dbReference>
<dbReference type="PANTHER" id="PTHR11758">
    <property type="entry name" value="40S RIBOSOMAL PROTEIN S15A"/>
    <property type="match status" value="1"/>
</dbReference>
<evidence type="ECO:0000256" key="6">
    <source>
        <dbReference type="RuleBase" id="RU003660"/>
    </source>
</evidence>
<dbReference type="KEGG" id="cap:CLDAP_03960"/>
<dbReference type="NCBIfam" id="NF001109">
    <property type="entry name" value="PRK00136.1"/>
    <property type="match status" value="1"/>
</dbReference>
<dbReference type="GO" id="GO:0005737">
    <property type="term" value="C:cytoplasm"/>
    <property type="evidence" value="ECO:0007669"/>
    <property type="project" value="UniProtKB-ARBA"/>
</dbReference>
<evidence type="ECO:0000256" key="1">
    <source>
        <dbReference type="ARBA" id="ARBA00006471"/>
    </source>
</evidence>
<evidence type="ECO:0000313" key="7">
    <source>
        <dbReference type="EMBL" id="BAL98435.1"/>
    </source>
</evidence>
<dbReference type="STRING" id="926550.CLDAP_03960"/>
<sequence>MGIAQILLQEGFIEGYTVTDEKPQPNLIVRLKYTPQGRSVIRGLERVSRPGRRYYAGFKDIPWVRSGLGINIISTPKGLMTGRRARRERLGGEILCNIW</sequence>
<evidence type="ECO:0000256" key="5">
    <source>
        <dbReference type="ARBA" id="ARBA00035525"/>
    </source>
</evidence>
<dbReference type="PROSITE" id="PS00053">
    <property type="entry name" value="RIBOSOMAL_S8"/>
    <property type="match status" value="1"/>
</dbReference>
<dbReference type="GO" id="GO:1990904">
    <property type="term" value="C:ribonucleoprotein complex"/>
    <property type="evidence" value="ECO:0007669"/>
    <property type="project" value="UniProtKB-KW"/>
</dbReference>
<keyword evidence="8" id="KW-1185">Reference proteome</keyword>
<dbReference type="InterPro" id="IPR000630">
    <property type="entry name" value="Ribosomal_uS8"/>
</dbReference>
<dbReference type="HOGENOM" id="CLU_098428_0_2_0"/>
<accession>I0HZJ8</accession>
<dbReference type="Gene3D" id="3.30.1490.10">
    <property type="match status" value="1"/>
</dbReference>
<organism evidence="7 8">
    <name type="scientific">Caldilinea aerophila (strain DSM 14535 / JCM 11387 / NBRC 104270 / STL-6-O1)</name>
    <dbReference type="NCBI Taxonomy" id="926550"/>
    <lineage>
        <taxon>Bacteria</taxon>
        <taxon>Bacillati</taxon>
        <taxon>Chloroflexota</taxon>
        <taxon>Caldilineae</taxon>
        <taxon>Caldilineales</taxon>
        <taxon>Caldilineaceae</taxon>
        <taxon>Caldilinea</taxon>
    </lineage>
</organism>
<dbReference type="FunFam" id="3.30.1490.10:FF:000001">
    <property type="entry name" value="30S ribosomal protein S8"/>
    <property type="match status" value="1"/>
</dbReference>
<dbReference type="GO" id="GO:0005840">
    <property type="term" value="C:ribosome"/>
    <property type="evidence" value="ECO:0007669"/>
    <property type="project" value="UniProtKB-KW"/>
</dbReference>
<dbReference type="Gene3D" id="3.30.1370.30">
    <property type="match status" value="1"/>
</dbReference>
<proteinExistence type="inferred from homology"/>
<dbReference type="Pfam" id="PF00410">
    <property type="entry name" value="Ribosomal_S8"/>
    <property type="match status" value="1"/>
</dbReference>
<reference evidence="7 8" key="1">
    <citation type="submission" date="2012-02" db="EMBL/GenBank/DDBJ databases">
        <title>Complete genome sequence of Caldilinea aerophila DSM 14535 (= NBRC 102666).</title>
        <authorList>
            <person name="Oguchi A."/>
            <person name="Hosoyama A."/>
            <person name="Sekine M."/>
            <person name="Fukai R."/>
            <person name="Kato Y."/>
            <person name="Nakamura S."/>
            <person name="Hanada S."/>
            <person name="Yamazaki S."/>
            <person name="Fujita N."/>
        </authorList>
    </citation>
    <scope>NUCLEOTIDE SEQUENCE [LARGE SCALE GENOMIC DNA]</scope>
    <source>
        <strain evidence="8">DSM 14535 / JCM 11387 / NBRC 104270 / STL-6-O1</strain>
    </source>
</reference>
<keyword evidence="2 6" id="KW-0689">Ribosomal protein</keyword>
<dbReference type="PATRIC" id="fig|926550.5.peg.417"/>
<evidence type="ECO:0000313" key="8">
    <source>
        <dbReference type="Proteomes" id="UP000007880"/>
    </source>
</evidence>
<comment type="similarity">
    <text evidence="1 6">Belongs to the universal ribosomal protein uS8 family.</text>
</comment>
<dbReference type="Proteomes" id="UP000007880">
    <property type="component" value="Chromosome"/>
</dbReference>
<dbReference type="AlphaFoldDB" id="I0HZJ8"/>
<dbReference type="SUPFAM" id="SSF56047">
    <property type="entry name" value="Ribosomal protein S8"/>
    <property type="match status" value="1"/>
</dbReference>
<keyword evidence="3 6" id="KW-0687">Ribonucleoprotein</keyword>
<dbReference type="GO" id="GO:0003735">
    <property type="term" value="F:structural constituent of ribosome"/>
    <property type="evidence" value="ECO:0007669"/>
    <property type="project" value="InterPro"/>
</dbReference>
<dbReference type="GO" id="GO:0006412">
    <property type="term" value="P:translation"/>
    <property type="evidence" value="ECO:0007669"/>
    <property type="project" value="InterPro"/>
</dbReference>
<evidence type="ECO:0000256" key="4">
    <source>
        <dbReference type="ARBA" id="ARBA00035258"/>
    </source>
</evidence>
<dbReference type="EMBL" id="AP012337">
    <property type="protein sequence ID" value="BAL98435.1"/>
    <property type="molecule type" value="Genomic_DNA"/>
</dbReference>
<evidence type="ECO:0000256" key="2">
    <source>
        <dbReference type="ARBA" id="ARBA00022980"/>
    </source>
</evidence>
<protein>
    <recommendedName>
        <fullName evidence="4">Small ribosomal subunit protein uS8</fullName>
    </recommendedName>
    <alternativeName>
        <fullName evidence="5">30S ribosomal protein S8</fullName>
    </alternativeName>
</protein>